<keyword evidence="11" id="KW-0067">ATP-binding</keyword>
<dbReference type="InterPro" id="IPR003856">
    <property type="entry name" value="LPS_length_determ_N"/>
</dbReference>
<dbReference type="Pfam" id="PF13614">
    <property type="entry name" value="AAA_31"/>
    <property type="match status" value="1"/>
</dbReference>
<keyword evidence="9" id="KW-0547">Nucleotide-binding</keyword>
<keyword evidence="10" id="KW-0418">Kinase</keyword>
<dbReference type="AlphaFoldDB" id="A0A2W1NDY9"/>
<dbReference type="InterPro" id="IPR025669">
    <property type="entry name" value="AAA_dom"/>
</dbReference>
<evidence type="ECO:0000313" key="21">
    <source>
        <dbReference type="Proteomes" id="UP000249248"/>
    </source>
</evidence>
<evidence type="ECO:0000256" key="14">
    <source>
        <dbReference type="ARBA" id="ARBA00023137"/>
    </source>
</evidence>
<dbReference type="EC" id="2.7.10.2" evidence="4"/>
<dbReference type="GO" id="GO:0042802">
    <property type="term" value="F:identical protein binding"/>
    <property type="evidence" value="ECO:0007669"/>
    <property type="project" value="UniProtKB-ARBA"/>
</dbReference>
<reference evidence="20 21" key="1">
    <citation type="submission" date="2018-06" db="EMBL/GenBank/DDBJ databases">
        <title>The draft genome sequence of Crocinitomix sp. SM1701.</title>
        <authorList>
            <person name="Zhang X."/>
        </authorList>
    </citation>
    <scope>NUCLEOTIDE SEQUENCE [LARGE SCALE GENOMIC DNA]</scope>
    <source>
        <strain evidence="20 21">SM1701</strain>
    </source>
</reference>
<dbReference type="EMBL" id="QKSB01000004">
    <property type="protein sequence ID" value="PZE17323.1"/>
    <property type="molecule type" value="Genomic_DNA"/>
</dbReference>
<evidence type="ECO:0000256" key="9">
    <source>
        <dbReference type="ARBA" id="ARBA00022741"/>
    </source>
</evidence>
<dbReference type="GO" id="GO:0005886">
    <property type="term" value="C:plasma membrane"/>
    <property type="evidence" value="ECO:0007669"/>
    <property type="project" value="UniProtKB-SubCell"/>
</dbReference>
<proteinExistence type="inferred from homology"/>
<dbReference type="Proteomes" id="UP000249248">
    <property type="component" value="Unassembled WGS sequence"/>
</dbReference>
<feature type="transmembrane region" description="Helical" evidence="17">
    <location>
        <begin position="497"/>
        <end position="516"/>
    </location>
</feature>
<evidence type="ECO:0000256" key="7">
    <source>
        <dbReference type="ARBA" id="ARBA00022679"/>
    </source>
</evidence>
<dbReference type="GO" id="GO:0005524">
    <property type="term" value="F:ATP binding"/>
    <property type="evidence" value="ECO:0007669"/>
    <property type="project" value="UniProtKB-KW"/>
</dbReference>
<organism evidence="20 21">
    <name type="scientific">Putridiphycobacter roseus</name>
    <dbReference type="NCBI Taxonomy" id="2219161"/>
    <lineage>
        <taxon>Bacteria</taxon>
        <taxon>Pseudomonadati</taxon>
        <taxon>Bacteroidota</taxon>
        <taxon>Flavobacteriia</taxon>
        <taxon>Flavobacteriales</taxon>
        <taxon>Crocinitomicaceae</taxon>
        <taxon>Putridiphycobacter</taxon>
    </lineage>
</organism>
<evidence type="ECO:0000256" key="15">
    <source>
        <dbReference type="ARBA" id="ARBA00051245"/>
    </source>
</evidence>
<keyword evidence="14" id="KW-0829">Tyrosine-protein kinase</keyword>
<evidence type="ECO:0000259" key="18">
    <source>
        <dbReference type="Pfam" id="PF02706"/>
    </source>
</evidence>
<dbReference type="RefSeq" id="WP_111062848.1">
    <property type="nucleotide sequence ID" value="NZ_JBHUCU010000016.1"/>
</dbReference>
<evidence type="ECO:0000256" key="11">
    <source>
        <dbReference type="ARBA" id="ARBA00022840"/>
    </source>
</evidence>
<comment type="subcellular location">
    <subcellularLocation>
        <location evidence="1">Cell inner membrane</location>
        <topology evidence="1">Multi-pass membrane protein</topology>
    </subcellularLocation>
</comment>
<comment type="similarity">
    <text evidence="3">Belongs to the etk/wzc family.</text>
</comment>
<evidence type="ECO:0000256" key="17">
    <source>
        <dbReference type="SAM" id="Phobius"/>
    </source>
</evidence>
<evidence type="ECO:0000256" key="8">
    <source>
        <dbReference type="ARBA" id="ARBA00022692"/>
    </source>
</evidence>
<dbReference type="NCBIfam" id="TIGR01007">
    <property type="entry name" value="eps_fam"/>
    <property type="match status" value="1"/>
</dbReference>
<dbReference type="CDD" id="cd05387">
    <property type="entry name" value="BY-kinase"/>
    <property type="match status" value="1"/>
</dbReference>
<dbReference type="SUPFAM" id="SSF52540">
    <property type="entry name" value="P-loop containing nucleoside triphosphate hydrolases"/>
    <property type="match status" value="1"/>
</dbReference>
<evidence type="ECO:0000256" key="12">
    <source>
        <dbReference type="ARBA" id="ARBA00022989"/>
    </source>
</evidence>
<evidence type="ECO:0000256" key="1">
    <source>
        <dbReference type="ARBA" id="ARBA00004429"/>
    </source>
</evidence>
<feature type="domain" description="AAA" evidence="19">
    <location>
        <begin position="587"/>
        <end position="727"/>
    </location>
</feature>
<dbReference type="PANTHER" id="PTHR32309:SF13">
    <property type="entry name" value="FERRIC ENTEROBACTIN TRANSPORT PROTEIN FEPE"/>
    <property type="match status" value="1"/>
</dbReference>
<dbReference type="Pfam" id="PF02706">
    <property type="entry name" value="Wzz"/>
    <property type="match status" value="1"/>
</dbReference>
<dbReference type="PANTHER" id="PTHR32309">
    <property type="entry name" value="TYROSINE-PROTEIN KINASE"/>
    <property type="match status" value="1"/>
</dbReference>
<keyword evidence="12 17" id="KW-1133">Transmembrane helix</keyword>
<evidence type="ECO:0000256" key="13">
    <source>
        <dbReference type="ARBA" id="ARBA00023136"/>
    </source>
</evidence>
<dbReference type="InterPro" id="IPR027417">
    <property type="entry name" value="P-loop_NTPase"/>
</dbReference>
<name>A0A2W1NDY9_9FLAO</name>
<dbReference type="GO" id="GO:0004715">
    <property type="term" value="F:non-membrane spanning protein tyrosine kinase activity"/>
    <property type="evidence" value="ECO:0007669"/>
    <property type="project" value="UniProtKB-EC"/>
</dbReference>
<keyword evidence="16" id="KW-0175">Coiled coil</keyword>
<feature type="coiled-coil region" evidence="16">
    <location>
        <begin position="391"/>
        <end position="433"/>
    </location>
</feature>
<dbReference type="OrthoDB" id="9794577at2"/>
<evidence type="ECO:0000256" key="16">
    <source>
        <dbReference type="SAM" id="Coils"/>
    </source>
</evidence>
<sequence>MNNFHINNENAISSLNKDIDIDILKTVFKKNWIWLLLCVIIGVSIAFVYLRYTKPIYESRAIIQRSLKDEGQRILEFKDFNTENNLSADVELLRSPFLMEKVLMNLNLKISYFSEGEVLIEEKFKQSPYHLIFYELKDSSLINVPIYLKDGQDGLYLVFNANQKKNEIPVAHDQLVDNEYFKFVFKINNEKVFKADLEKDDLFFKINNYKTLTNVLIHSLIVNIENADANTIKVSFRSNNNVLAQDMVREVVETFFTYDLEKKSKSSESILSFIDEQLDTVYNSLKFSENSIQSFTNISKNNNPALYKENLLDQIDQLRTEVLQADLEYDLILGLVEGINSKNRVSIYNLIPTLAGTRFQPLLEGQIEKLYRLLEDQEDASYRMTMENDGLKNLESNIINQTETINRTLKAIKNQVKTRKDAVNKRVANLELKLYGVPQKEMQLAGLKRKFDLNEKYYSLLIEKRTQYQISKAGYTIDNNILQEASAPVLISPNPKMIYMAAFVLSLLIGIVYLGIKYITFNVINNEKELRKLIPSRVGFLGLVPKTKTTSNNSMLLVNHQPKSVLTENYRHIRSNLQFILDSEKSNVIAISSSISGEGKTFVSLNLAGIFTLANKKVMVLDLDMRKPKIHLGFNAKNEGGMSGILAGTLEWQNCIKNSELENLDFITAGNIPPNPSELILNGRLDTLLSELKQIYDIIIIDNPPIGIVSDGVNVMNNSDCPIYIVRANYTKRVLMQQLSKLIGDDTVRDLYVILNDVEMTKSQYGYGYGYGGYYSDEDSSKKNKKWFQIWK</sequence>
<dbReference type="FunFam" id="3.40.50.300:FF:000527">
    <property type="entry name" value="Tyrosine-protein kinase etk"/>
    <property type="match status" value="1"/>
</dbReference>
<keyword evidence="5" id="KW-1003">Cell membrane</keyword>
<comment type="caution">
    <text evidence="20">The sequence shown here is derived from an EMBL/GenBank/DDBJ whole genome shotgun (WGS) entry which is preliminary data.</text>
</comment>
<evidence type="ECO:0000256" key="4">
    <source>
        <dbReference type="ARBA" id="ARBA00011903"/>
    </source>
</evidence>
<feature type="transmembrane region" description="Helical" evidence="17">
    <location>
        <begin position="32"/>
        <end position="50"/>
    </location>
</feature>
<dbReference type="InterPro" id="IPR005702">
    <property type="entry name" value="Wzc-like_C"/>
</dbReference>
<keyword evidence="21" id="KW-1185">Reference proteome</keyword>
<gene>
    <name evidence="20" type="ORF">DNU06_08620</name>
</gene>
<evidence type="ECO:0000256" key="3">
    <source>
        <dbReference type="ARBA" id="ARBA00008883"/>
    </source>
</evidence>
<protein>
    <recommendedName>
        <fullName evidence="4">non-specific protein-tyrosine kinase</fullName>
        <ecNumber evidence="4">2.7.10.2</ecNumber>
    </recommendedName>
</protein>
<comment type="similarity">
    <text evidence="2">Belongs to the CpsD/CapB family.</text>
</comment>
<evidence type="ECO:0000256" key="6">
    <source>
        <dbReference type="ARBA" id="ARBA00022519"/>
    </source>
</evidence>
<evidence type="ECO:0000256" key="10">
    <source>
        <dbReference type="ARBA" id="ARBA00022777"/>
    </source>
</evidence>
<evidence type="ECO:0000256" key="5">
    <source>
        <dbReference type="ARBA" id="ARBA00022475"/>
    </source>
</evidence>
<evidence type="ECO:0000259" key="19">
    <source>
        <dbReference type="Pfam" id="PF13614"/>
    </source>
</evidence>
<evidence type="ECO:0000313" key="20">
    <source>
        <dbReference type="EMBL" id="PZE17323.1"/>
    </source>
</evidence>
<accession>A0A2W1NDY9</accession>
<comment type="catalytic activity">
    <reaction evidence="15">
        <text>L-tyrosyl-[protein] + ATP = O-phospho-L-tyrosyl-[protein] + ADP + H(+)</text>
        <dbReference type="Rhea" id="RHEA:10596"/>
        <dbReference type="Rhea" id="RHEA-COMP:10136"/>
        <dbReference type="Rhea" id="RHEA-COMP:20101"/>
        <dbReference type="ChEBI" id="CHEBI:15378"/>
        <dbReference type="ChEBI" id="CHEBI:30616"/>
        <dbReference type="ChEBI" id="CHEBI:46858"/>
        <dbReference type="ChEBI" id="CHEBI:61978"/>
        <dbReference type="ChEBI" id="CHEBI:456216"/>
        <dbReference type="EC" id="2.7.10.2"/>
    </reaction>
</comment>
<keyword evidence="8 17" id="KW-0812">Transmembrane</keyword>
<keyword evidence="13 17" id="KW-0472">Membrane</keyword>
<feature type="domain" description="Polysaccharide chain length determinant N-terminal" evidence="18">
    <location>
        <begin position="18"/>
        <end position="105"/>
    </location>
</feature>
<dbReference type="InterPro" id="IPR050445">
    <property type="entry name" value="Bact_polysacc_biosynth/exp"/>
</dbReference>
<keyword evidence="6" id="KW-0997">Cell inner membrane</keyword>
<evidence type="ECO:0000256" key="2">
    <source>
        <dbReference type="ARBA" id="ARBA00007316"/>
    </source>
</evidence>
<dbReference type="Gene3D" id="3.40.50.300">
    <property type="entry name" value="P-loop containing nucleotide triphosphate hydrolases"/>
    <property type="match status" value="1"/>
</dbReference>
<keyword evidence="7" id="KW-0808">Transferase</keyword>